<accession>A0A3B0R6P9</accession>
<dbReference type="InterPro" id="IPR013484">
    <property type="entry name" value="MoaB_proteobac"/>
</dbReference>
<dbReference type="PANTHER" id="PTHR43232:SF2">
    <property type="entry name" value="MOLYBDENUM COFACTOR BIOSYNTHESIS PROTEIN B"/>
    <property type="match status" value="1"/>
</dbReference>
<dbReference type="PANTHER" id="PTHR43232">
    <property type="entry name" value="MOLYBDENUM COFACTOR BIOSYNTHESIS PROTEIN B"/>
    <property type="match status" value="1"/>
</dbReference>
<dbReference type="AlphaFoldDB" id="A0A3B0R6P9"/>
<dbReference type="NCBIfam" id="TIGR00177">
    <property type="entry name" value="molyb_syn"/>
    <property type="match status" value="1"/>
</dbReference>
<dbReference type="InterPro" id="IPR036425">
    <property type="entry name" value="MoaB/Mog-like_dom_sf"/>
</dbReference>
<dbReference type="Pfam" id="PF00994">
    <property type="entry name" value="MoCF_biosynth"/>
    <property type="match status" value="1"/>
</dbReference>
<dbReference type="Gene3D" id="3.40.980.10">
    <property type="entry name" value="MoaB/Mog-like domain"/>
    <property type="match status" value="1"/>
</dbReference>
<name>A0A3B0R6P9_9ZZZZ</name>
<reference evidence="2" key="1">
    <citation type="submission" date="2018-06" db="EMBL/GenBank/DDBJ databases">
        <authorList>
            <person name="Zhirakovskaya E."/>
        </authorList>
    </citation>
    <scope>NUCLEOTIDE SEQUENCE</scope>
</reference>
<proteinExistence type="predicted"/>
<dbReference type="InterPro" id="IPR001453">
    <property type="entry name" value="MoaB/Mog_dom"/>
</dbReference>
<feature type="domain" description="MoaB/Mog" evidence="1">
    <location>
        <begin position="15"/>
        <end position="159"/>
    </location>
</feature>
<organism evidence="2">
    <name type="scientific">hydrothermal vent metagenome</name>
    <dbReference type="NCBI Taxonomy" id="652676"/>
    <lineage>
        <taxon>unclassified sequences</taxon>
        <taxon>metagenomes</taxon>
        <taxon>ecological metagenomes</taxon>
    </lineage>
</organism>
<protein>
    <submittedName>
        <fullName evidence="2">Molybdenum cofactor biosynthesis protein MoaB</fullName>
    </submittedName>
</protein>
<gene>
    <name evidence="2" type="ORF">MNBD_ALPHA02-1704</name>
</gene>
<evidence type="ECO:0000313" key="2">
    <source>
        <dbReference type="EMBL" id="VAV88202.1"/>
    </source>
</evidence>
<dbReference type="NCBIfam" id="TIGR02667">
    <property type="entry name" value="moaB_proteo"/>
    <property type="match status" value="1"/>
</dbReference>
<dbReference type="GO" id="GO:0005829">
    <property type="term" value="C:cytosol"/>
    <property type="evidence" value="ECO:0007669"/>
    <property type="project" value="TreeGrafter"/>
</dbReference>
<dbReference type="GO" id="GO:0006777">
    <property type="term" value="P:Mo-molybdopterin cofactor biosynthetic process"/>
    <property type="evidence" value="ECO:0007669"/>
    <property type="project" value="InterPro"/>
</dbReference>
<evidence type="ECO:0000259" key="1">
    <source>
        <dbReference type="SMART" id="SM00852"/>
    </source>
</evidence>
<dbReference type="PIRSF" id="PIRSF006443">
    <property type="entry name" value="MoaB"/>
    <property type="match status" value="1"/>
</dbReference>
<dbReference type="SMART" id="SM00852">
    <property type="entry name" value="MoCF_biosynth"/>
    <property type="match status" value="1"/>
</dbReference>
<dbReference type="InterPro" id="IPR012245">
    <property type="entry name" value="MoaB"/>
</dbReference>
<sequence>MPLDNSIEFLPLNIAILTVSDTRTLDNDTSGQILVDRLTKAGHNLAARAIVRDEKDDLSAQLSAWIKDEAIQVIISTGGTGLTGRDITPEVFHSLYDKEIEGFGEMFRLTSYKVIGTSTVQSRATGGVANGTYMFALPGSNGACKDGWDNILGEQLDIRFRPCNFAEMMPRLLEA</sequence>
<dbReference type="SUPFAM" id="SSF53218">
    <property type="entry name" value="Molybdenum cofactor biosynthesis proteins"/>
    <property type="match status" value="1"/>
</dbReference>
<dbReference type="CDD" id="cd00886">
    <property type="entry name" value="MogA_MoaB"/>
    <property type="match status" value="1"/>
</dbReference>
<dbReference type="EMBL" id="UOED01000031">
    <property type="protein sequence ID" value="VAV88202.1"/>
    <property type="molecule type" value="Genomic_DNA"/>
</dbReference>